<proteinExistence type="predicted"/>
<dbReference type="EMBL" id="JBHLUN010000008">
    <property type="protein sequence ID" value="MFC0409060.1"/>
    <property type="molecule type" value="Genomic_DNA"/>
</dbReference>
<evidence type="ECO:0000313" key="3">
    <source>
        <dbReference type="Proteomes" id="UP001589865"/>
    </source>
</evidence>
<feature type="transmembrane region" description="Helical" evidence="1">
    <location>
        <begin position="175"/>
        <end position="196"/>
    </location>
</feature>
<keyword evidence="1" id="KW-1133">Transmembrane helix</keyword>
<keyword evidence="1" id="KW-0472">Membrane</keyword>
<comment type="caution">
    <text evidence="2">The sequence shown here is derived from an EMBL/GenBank/DDBJ whole genome shotgun (WGS) entry which is preliminary data.</text>
</comment>
<protein>
    <submittedName>
        <fullName evidence="2">DUF2189 domain-containing protein</fullName>
    </submittedName>
</protein>
<organism evidence="2 3">
    <name type="scientific">Roseomonas elaeocarpi</name>
    <dbReference type="NCBI Taxonomy" id="907779"/>
    <lineage>
        <taxon>Bacteria</taxon>
        <taxon>Pseudomonadati</taxon>
        <taxon>Pseudomonadota</taxon>
        <taxon>Alphaproteobacteria</taxon>
        <taxon>Acetobacterales</taxon>
        <taxon>Roseomonadaceae</taxon>
        <taxon>Roseomonas</taxon>
    </lineage>
</organism>
<evidence type="ECO:0000256" key="1">
    <source>
        <dbReference type="SAM" id="Phobius"/>
    </source>
</evidence>
<feature type="transmembrane region" description="Helical" evidence="1">
    <location>
        <begin position="44"/>
        <end position="64"/>
    </location>
</feature>
<dbReference type="RefSeq" id="WP_377044811.1">
    <property type="nucleotide sequence ID" value="NZ_JBHLUN010000008.1"/>
</dbReference>
<reference evidence="2 3" key="1">
    <citation type="submission" date="2024-09" db="EMBL/GenBank/DDBJ databases">
        <authorList>
            <person name="Sun Q."/>
            <person name="Mori K."/>
        </authorList>
    </citation>
    <scope>NUCLEOTIDE SEQUENCE [LARGE SCALE GENOMIC DNA]</scope>
    <source>
        <strain evidence="2 3">TBRC 5777</strain>
    </source>
</reference>
<dbReference type="InterPro" id="IPR018692">
    <property type="entry name" value="DUF2189"/>
</dbReference>
<keyword evidence="3" id="KW-1185">Reference proteome</keyword>
<sequence length="262" mass="27979">MVRTTTVTTLATDDLPMVRRIGAGDVGAALRAGWEDFLANPTPVIFLSVIYPVIAVVGALSGSGRDLLPLVWPLVSGFALVGPLAALGIYEMSRRREQGLEVSWLNAFDILRSPSLGSILALGVVLLAIFVAWIGAARWIYAQTLGEQAPASAAQFARQLFTTDEGWRLVVLGNLAGALFALVVLALTVVSFPLLLDRPVSMATAMRTSIRALATNPGPMLLWGAIVGFLLLLGSLPFFVGLAIVLPVLGHATWHLFRRLVE</sequence>
<feature type="transmembrane region" description="Helical" evidence="1">
    <location>
        <begin position="119"/>
        <end position="141"/>
    </location>
</feature>
<evidence type="ECO:0000313" key="2">
    <source>
        <dbReference type="EMBL" id="MFC0409060.1"/>
    </source>
</evidence>
<accession>A0ABV6JUQ6</accession>
<feature type="transmembrane region" description="Helical" evidence="1">
    <location>
        <begin position="208"/>
        <end position="232"/>
    </location>
</feature>
<name>A0ABV6JUQ6_9PROT</name>
<gene>
    <name evidence="2" type="ORF">ACFFGY_12425</name>
</gene>
<feature type="transmembrane region" description="Helical" evidence="1">
    <location>
        <begin position="238"/>
        <end position="257"/>
    </location>
</feature>
<feature type="transmembrane region" description="Helical" evidence="1">
    <location>
        <begin position="70"/>
        <end position="90"/>
    </location>
</feature>
<dbReference type="Pfam" id="PF09955">
    <property type="entry name" value="DUF2189"/>
    <property type="match status" value="1"/>
</dbReference>
<dbReference type="Proteomes" id="UP001589865">
    <property type="component" value="Unassembled WGS sequence"/>
</dbReference>
<keyword evidence="1" id="KW-0812">Transmembrane</keyword>